<reference evidence="3" key="1">
    <citation type="journal article" date="2019" name="Int. J. Syst. Evol. Microbiol.">
        <title>The Global Catalogue of Microorganisms (GCM) 10K type strain sequencing project: providing services to taxonomists for standard genome sequencing and annotation.</title>
        <authorList>
            <consortium name="The Broad Institute Genomics Platform"/>
            <consortium name="The Broad Institute Genome Sequencing Center for Infectious Disease"/>
            <person name="Wu L."/>
            <person name="Ma J."/>
        </authorList>
    </citation>
    <scope>NUCLEOTIDE SEQUENCE [LARGE SCALE GENOMIC DNA]</scope>
    <source>
        <strain evidence="3">KCTC 3913</strain>
    </source>
</reference>
<dbReference type="SUPFAM" id="SSF56112">
    <property type="entry name" value="Protein kinase-like (PK-like)"/>
    <property type="match status" value="1"/>
</dbReference>
<dbReference type="PANTHER" id="PTHR47829">
    <property type="entry name" value="HYDROLASE, PUTATIVE (AFU_ORTHOLOGUE AFUA_1G12880)-RELATED"/>
    <property type="match status" value="1"/>
</dbReference>
<dbReference type="Gene3D" id="3.90.1200.10">
    <property type="match status" value="1"/>
</dbReference>
<dbReference type="Proteomes" id="UP001597506">
    <property type="component" value="Unassembled WGS sequence"/>
</dbReference>
<dbReference type="Pfam" id="PF01636">
    <property type="entry name" value="APH"/>
    <property type="match status" value="1"/>
</dbReference>
<dbReference type="InterPro" id="IPR002575">
    <property type="entry name" value="Aminoglycoside_PTrfase"/>
</dbReference>
<evidence type="ECO:0000313" key="3">
    <source>
        <dbReference type="Proteomes" id="UP001597506"/>
    </source>
</evidence>
<comment type="caution">
    <text evidence="2">The sequence shown here is derived from an EMBL/GenBank/DDBJ whole genome shotgun (WGS) entry which is preliminary data.</text>
</comment>
<evidence type="ECO:0000259" key="1">
    <source>
        <dbReference type="Pfam" id="PF01636"/>
    </source>
</evidence>
<accession>A0ABW5RXT1</accession>
<sequence>MSQLIPVRKGEELNLTNLEKYLRREIPDLPKGSLEIKQFGTGASNLTYAIKIGEWEAVLRRPPFGPVAPKAHDMEREYQLLSALHHHFPKAPKPYLFCGDKAIVGKPFFIMERKHGVLLDTSFPEEIEATEANCKRVSELMVDTMVDLHKVPYKNTFLEKISKPEGFMERQVHGWIQRYERSKTEEIKEVELLTKWLASHIPESQEPTVIHYDFKLNNTLFSNDLTKVTGLFDWEMSTVGDPLADLGAAMSYWMEDSDPPLIKSNFRKPPVTIMNGFYTRREFVEAYSKKTGRDVSNIHFYITFAYFKLAVICQQIYYRYYKGQTNDERFSQMNHFVKALIQHSLSTAHEGWEK</sequence>
<dbReference type="InterPro" id="IPR052898">
    <property type="entry name" value="ACAD10-like"/>
</dbReference>
<feature type="domain" description="Aminoglycoside phosphotransferase" evidence="1">
    <location>
        <begin position="35"/>
        <end position="264"/>
    </location>
</feature>
<dbReference type="PANTHER" id="PTHR47829:SF1">
    <property type="entry name" value="HAD FAMILY PHOSPHATASE"/>
    <property type="match status" value="1"/>
</dbReference>
<dbReference type="Gene3D" id="3.30.200.20">
    <property type="entry name" value="Phosphorylase Kinase, domain 1"/>
    <property type="match status" value="1"/>
</dbReference>
<keyword evidence="3" id="KW-1185">Reference proteome</keyword>
<gene>
    <name evidence="2" type="ORF">ACFSUL_18575</name>
</gene>
<organism evidence="2 3">
    <name type="scientific">Bacillus seohaeanensis</name>
    <dbReference type="NCBI Taxonomy" id="284580"/>
    <lineage>
        <taxon>Bacteria</taxon>
        <taxon>Bacillati</taxon>
        <taxon>Bacillota</taxon>
        <taxon>Bacilli</taxon>
        <taxon>Bacillales</taxon>
        <taxon>Bacillaceae</taxon>
        <taxon>Bacillus</taxon>
    </lineage>
</organism>
<dbReference type="RefSeq" id="WP_377937378.1">
    <property type="nucleotide sequence ID" value="NZ_JBHUMF010000031.1"/>
</dbReference>
<name>A0ABW5RXT1_9BACI</name>
<proteinExistence type="predicted"/>
<evidence type="ECO:0000313" key="2">
    <source>
        <dbReference type="EMBL" id="MFD2682749.1"/>
    </source>
</evidence>
<dbReference type="EMBL" id="JBHUMF010000031">
    <property type="protein sequence ID" value="MFD2682749.1"/>
    <property type="molecule type" value="Genomic_DNA"/>
</dbReference>
<protein>
    <submittedName>
        <fullName evidence="2">Phosphotransferase family protein</fullName>
    </submittedName>
</protein>
<dbReference type="CDD" id="cd05154">
    <property type="entry name" value="ACAD10_11_N-like"/>
    <property type="match status" value="1"/>
</dbReference>
<dbReference type="InterPro" id="IPR041726">
    <property type="entry name" value="ACAD10_11_N"/>
</dbReference>
<dbReference type="InterPro" id="IPR011009">
    <property type="entry name" value="Kinase-like_dom_sf"/>
</dbReference>